<gene>
    <name evidence="2" type="ORF">Nepgr_003091</name>
</gene>
<protein>
    <submittedName>
        <fullName evidence="2">Uncharacterized protein</fullName>
    </submittedName>
</protein>
<organism evidence="2 3">
    <name type="scientific">Nepenthes gracilis</name>
    <name type="common">Slender pitcher plant</name>
    <dbReference type="NCBI Taxonomy" id="150966"/>
    <lineage>
        <taxon>Eukaryota</taxon>
        <taxon>Viridiplantae</taxon>
        <taxon>Streptophyta</taxon>
        <taxon>Embryophyta</taxon>
        <taxon>Tracheophyta</taxon>
        <taxon>Spermatophyta</taxon>
        <taxon>Magnoliopsida</taxon>
        <taxon>eudicotyledons</taxon>
        <taxon>Gunneridae</taxon>
        <taxon>Pentapetalae</taxon>
        <taxon>Caryophyllales</taxon>
        <taxon>Nepenthaceae</taxon>
        <taxon>Nepenthes</taxon>
    </lineage>
</organism>
<dbReference type="AlphaFoldDB" id="A0AAD3RYX1"/>
<keyword evidence="1" id="KW-1133">Transmembrane helix</keyword>
<accession>A0AAD3RYX1</accession>
<comment type="caution">
    <text evidence="2">The sequence shown here is derived from an EMBL/GenBank/DDBJ whole genome shotgun (WGS) entry which is preliminary data.</text>
</comment>
<name>A0AAD3RYX1_NEPGR</name>
<keyword evidence="1" id="KW-0472">Membrane</keyword>
<dbReference type="Proteomes" id="UP001279734">
    <property type="component" value="Unassembled WGS sequence"/>
</dbReference>
<feature type="transmembrane region" description="Helical" evidence="1">
    <location>
        <begin position="76"/>
        <end position="95"/>
    </location>
</feature>
<sequence length="117" mass="13734">MVMTILPLITNTVYSPEGAGTIGAPDDEPVQEPIALWRWRSSLGFKSKAPPHERRQLEITFQIATLYFFSNHLHQFRFTITNARYFFLVVFIIFFTRTRKRIQVVVTFRSEAPLDKR</sequence>
<evidence type="ECO:0000313" key="2">
    <source>
        <dbReference type="EMBL" id="GMH01252.1"/>
    </source>
</evidence>
<keyword evidence="1" id="KW-0812">Transmembrane</keyword>
<proteinExistence type="predicted"/>
<keyword evidence="3" id="KW-1185">Reference proteome</keyword>
<reference evidence="2" key="1">
    <citation type="submission" date="2023-05" db="EMBL/GenBank/DDBJ databases">
        <title>Nepenthes gracilis genome sequencing.</title>
        <authorList>
            <person name="Fukushima K."/>
        </authorList>
    </citation>
    <scope>NUCLEOTIDE SEQUENCE</scope>
    <source>
        <strain evidence="2">SING2019-196</strain>
    </source>
</reference>
<evidence type="ECO:0000313" key="3">
    <source>
        <dbReference type="Proteomes" id="UP001279734"/>
    </source>
</evidence>
<dbReference type="EMBL" id="BSYO01000002">
    <property type="protein sequence ID" value="GMH01252.1"/>
    <property type="molecule type" value="Genomic_DNA"/>
</dbReference>
<evidence type="ECO:0000256" key="1">
    <source>
        <dbReference type="SAM" id="Phobius"/>
    </source>
</evidence>